<keyword evidence="4" id="KW-1185">Reference proteome</keyword>
<dbReference type="AlphaFoldDB" id="A0A923S095"/>
<comment type="similarity">
    <text evidence="1">Belongs to the UPF0065 (bug) family.</text>
</comment>
<dbReference type="InterPro" id="IPR005064">
    <property type="entry name" value="BUG"/>
</dbReference>
<comment type="caution">
    <text evidence="3">The sequence shown here is derived from an EMBL/GenBank/DDBJ whole genome shotgun (WGS) entry which is preliminary data.</text>
</comment>
<organism evidence="3 4">
    <name type="scientific">Ramlibacter albus</name>
    <dbReference type="NCBI Taxonomy" id="2079448"/>
    <lineage>
        <taxon>Bacteria</taxon>
        <taxon>Pseudomonadati</taxon>
        <taxon>Pseudomonadota</taxon>
        <taxon>Betaproteobacteria</taxon>
        <taxon>Burkholderiales</taxon>
        <taxon>Comamonadaceae</taxon>
        <taxon>Ramlibacter</taxon>
    </lineage>
</organism>
<dbReference type="PANTHER" id="PTHR42928">
    <property type="entry name" value="TRICARBOXYLATE-BINDING PROTEIN"/>
    <property type="match status" value="1"/>
</dbReference>
<dbReference type="Gene3D" id="3.40.190.10">
    <property type="entry name" value="Periplasmic binding protein-like II"/>
    <property type="match status" value="1"/>
</dbReference>
<feature type="signal peptide" evidence="2">
    <location>
        <begin position="1"/>
        <end position="25"/>
    </location>
</feature>
<name>A0A923S095_9BURK</name>
<proteinExistence type="inferred from homology"/>
<dbReference type="Gene3D" id="3.40.190.150">
    <property type="entry name" value="Bordetella uptake gene, domain 1"/>
    <property type="match status" value="1"/>
</dbReference>
<gene>
    <name evidence="3" type="ORF">H8R02_01070</name>
</gene>
<dbReference type="InterPro" id="IPR042100">
    <property type="entry name" value="Bug_dom1"/>
</dbReference>
<evidence type="ECO:0000313" key="3">
    <source>
        <dbReference type="EMBL" id="MBC5763025.1"/>
    </source>
</evidence>
<keyword evidence="2" id="KW-0732">Signal</keyword>
<dbReference type="PANTHER" id="PTHR42928:SF5">
    <property type="entry name" value="BLR1237 PROTEIN"/>
    <property type="match status" value="1"/>
</dbReference>
<dbReference type="PIRSF" id="PIRSF017082">
    <property type="entry name" value="YflP"/>
    <property type="match status" value="1"/>
</dbReference>
<dbReference type="EMBL" id="JACORU010000001">
    <property type="protein sequence ID" value="MBC5763025.1"/>
    <property type="molecule type" value="Genomic_DNA"/>
</dbReference>
<evidence type="ECO:0000256" key="2">
    <source>
        <dbReference type="SAM" id="SignalP"/>
    </source>
</evidence>
<reference evidence="3" key="1">
    <citation type="submission" date="2020-08" db="EMBL/GenBank/DDBJ databases">
        <title>Ramlibacter sp. GTP1 16S ribosomal RNA gene genome sequencing and assembly.</title>
        <authorList>
            <person name="Kang M."/>
        </authorList>
    </citation>
    <scope>NUCLEOTIDE SEQUENCE</scope>
    <source>
        <strain evidence="3">GTP1</strain>
    </source>
</reference>
<sequence>MTRLARWLVFPLVVACFAASGFAHAQGWPSRPVKLIVPYPPGGIGDGIARALALRLSAKTGQPFVVENQPGGNQIPATAAMGRSAPDGHTLLLASPTNLILNPLLQKAIPYDADKFTLISTVATSPFFVLTEPKLPANSIPELIALAKSKPGALAYGSNGEGSSSHLAVELFNQMAGIRMTHVPYKGTSQTNIDLMNGTLQLVFFPAVGSLPLVKDGRLKLLAVTSGRRSAAAPDVPTIAEAGLRDYVVEVWFGLAGPEGMPKLLTEQIAAAVRQALEDPALNRDFAAQAVEFEGSTPEAFRSSLQRERKLWASLVRTLNLKPQ</sequence>
<evidence type="ECO:0000313" key="4">
    <source>
        <dbReference type="Proteomes" id="UP000596827"/>
    </source>
</evidence>
<dbReference type="SUPFAM" id="SSF53850">
    <property type="entry name" value="Periplasmic binding protein-like II"/>
    <property type="match status" value="1"/>
</dbReference>
<evidence type="ECO:0000256" key="1">
    <source>
        <dbReference type="ARBA" id="ARBA00006987"/>
    </source>
</evidence>
<feature type="chain" id="PRO_5036766226" evidence="2">
    <location>
        <begin position="26"/>
        <end position="324"/>
    </location>
</feature>
<dbReference type="CDD" id="cd07012">
    <property type="entry name" value="PBP2_Bug_TTT"/>
    <property type="match status" value="1"/>
</dbReference>
<dbReference type="Pfam" id="PF03401">
    <property type="entry name" value="TctC"/>
    <property type="match status" value="1"/>
</dbReference>
<protein>
    <submittedName>
        <fullName evidence="3">Tripartite tricarboxylate transporter substrate binding protein</fullName>
    </submittedName>
</protein>
<dbReference type="Proteomes" id="UP000596827">
    <property type="component" value="Unassembled WGS sequence"/>
</dbReference>
<accession>A0A923S095</accession>
<dbReference type="RefSeq" id="WP_187079495.1">
    <property type="nucleotide sequence ID" value="NZ_JACORU010000001.1"/>
</dbReference>